<evidence type="ECO:0000313" key="1">
    <source>
        <dbReference type="EMBL" id="KAJ0028037.1"/>
    </source>
</evidence>
<gene>
    <name evidence="1" type="ORF">Pint_36476</name>
</gene>
<evidence type="ECO:0000313" key="2">
    <source>
        <dbReference type="Proteomes" id="UP001163603"/>
    </source>
</evidence>
<organism evidence="1 2">
    <name type="scientific">Pistacia integerrima</name>
    <dbReference type="NCBI Taxonomy" id="434235"/>
    <lineage>
        <taxon>Eukaryota</taxon>
        <taxon>Viridiplantae</taxon>
        <taxon>Streptophyta</taxon>
        <taxon>Embryophyta</taxon>
        <taxon>Tracheophyta</taxon>
        <taxon>Spermatophyta</taxon>
        <taxon>Magnoliopsida</taxon>
        <taxon>eudicotyledons</taxon>
        <taxon>Gunneridae</taxon>
        <taxon>Pentapetalae</taxon>
        <taxon>rosids</taxon>
        <taxon>malvids</taxon>
        <taxon>Sapindales</taxon>
        <taxon>Anacardiaceae</taxon>
        <taxon>Pistacia</taxon>
    </lineage>
</organism>
<protein>
    <submittedName>
        <fullName evidence="1">Uncharacterized protein</fullName>
    </submittedName>
</protein>
<proteinExistence type="predicted"/>
<sequence length="148" mass="16620">MNLVSSEENRSVVAIVTLDDAKEAFQCKHLAYDRAGEEHYNVISALHKSMRGNDANAAIYWLARMLEGGEQPLYIARRFIRFTSEDVGLADPLALNQAVSCYQACHFLDFNLKFTKSDQSSEYCTNFSSSLSPRITATVPGDHTKLHR</sequence>
<keyword evidence="2" id="KW-1185">Reference proteome</keyword>
<dbReference type="Proteomes" id="UP001163603">
    <property type="component" value="Chromosome 9"/>
</dbReference>
<accession>A0ACC0Y365</accession>
<name>A0ACC0Y365_9ROSI</name>
<dbReference type="EMBL" id="CM047744">
    <property type="protein sequence ID" value="KAJ0028037.1"/>
    <property type="molecule type" value="Genomic_DNA"/>
</dbReference>
<reference evidence="2" key="1">
    <citation type="journal article" date="2023" name="G3 (Bethesda)">
        <title>Genome assembly and association tests identify interacting loci associated with vigor, precocity, and sex in interspecific pistachio rootstocks.</title>
        <authorList>
            <person name="Palmer W."/>
            <person name="Jacygrad E."/>
            <person name="Sagayaradj S."/>
            <person name="Cavanaugh K."/>
            <person name="Han R."/>
            <person name="Bertier L."/>
            <person name="Beede B."/>
            <person name="Kafkas S."/>
            <person name="Golino D."/>
            <person name="Preece J."/>
            <person name="Michelmore R."/>
        </authorList>
    </citation>
    <scope>NUCLEOTIDE SEQUENCE [LARGE SCALE GENOMIC DNA]</scope>
</reference>
<comment type="caution">
    <text evidence="1">The sequence shown here is derived from an EMBL/GenBank/DDBJ whole genome shotgun (WGS) entry which is preliminary data.</text>
</comment>